<protein>
    <recommendedName>
        <fullName evidence="1">Reverse transcriptase zinc-binding domain-containing protein</fullName>
    </recommendedName>
</protein>
<dbReference type="InterPro" id="IPR026960">
    <property type="entry name" value="RVT-Znf"/>
</dbReference>
<evidence type="ECO:0000313" key="2">
    <source>
        <dbReference type="EMBL" id="WMV47512.1"/>
    </source>
</evidence>
<keyword evidence="3" id="KW-1185">Reference proteome</keyword>
<dbReference type="EMBL" id="CP133620">
    <property type="protein sequence ID" value="WMV47512.1"/>
    <property type="molecule type" value="Genomic_DNA"/>
</dbReference>
<organism evidence="2 3">
    <name type="scientific">Solanum verrucosum</name>
    <dbReference type="NCBI Taxonomy" id="315347"/>
    <lineage>
        <taxon>Eukaryota</taxon>
        <taxon>Viridiplantae</taxon>
        <taxon>Streptophyta</taxon>
        <taxon>Embryophyta</taxon>
        <taxon>Tracheophyta</taxon>
        <taxon>Spermatophyta</taxon>
        <taxon>Magnoliopsida</taxon>
        <taxon>eudicotyledons</taxon>
        <taxon>Gunneridae</taxon>
        <taxon>Pentapetalae</taxon>
        <taxon>asterids</taxon>
        <taxon>lamiids</taxon>
        <taxon>Solanales</taxon>
        <taxon>Solanaceae</taxon>
        <taxon>Solanoideae</taxon>
        <taxon>Solaneae</taxon>
        <taxon>Solanum</taxon>
    </lineage>
</organism>
<feature type="domain" description="Reverse transcriptase zinc-binding" evidence="1">
    <location>
        <begin position="10"/>
        <end position="75"/>
    </location>
</feature>
<dbReference type="AlphaFoldDB" id="A0AAF0UJS7"/>
<proteinExistence type="predicted"/>
<gene>
    <name evidence="2" type="ORF">MTR67_040897</name>
</gene>
<evidence type="ECO:0000313" key="3">
    <source>
        <dbReference type="Proteomes" id="UP001234989"/>
    </source>
</evidence>
<sequence>MTHSEGILGPWKQMWKCNTPTKVKCFTWLVSKRACLTQEKLKRRGFQIVSRCFCHEKEETNNHLFLHCRITVQVWHMVLSISQEP</sequence>
<reference evidence="2" key="1">
    <citation type="submission" date="2023-08" db="EMBL/GenBank/DDBJ databases">
        <title>A de novo genome assembly of Solanum verrucosum Schlechtendal, a Mexican diploid species geographically isolated from the other diploid A-genome species in potato relatives.</title>
        <authorList>
            <person name="Hosaka K."/>
        </authorList>
    </citation>
    <scope>NUCLEOTIDE SEQUENCE</scope>
    <source>
        <tissue evidence="2">Young leaves</tissue>
    </source>
</reference>
<evidence type="ECO:0000259" key="1">
    <source>
        <dbReference type="Pfam" id="PF13966"/>
    </source>
</evidence>
<accession>A0AAF0UJS7</accession>
<name>A0AAF0UJS7_SOLVR</name>
<dbReference type="Proteomes" id="UP001234989">
    <property type="component" value="Chromosome 9"/>
</dbReference>
<dbReference type="Pfam" id="PF13966">
    <property type="entry name" value="zf-RVT"/>
    <property type="match status" value="1"/>
</dbReference>